<keyword evidence="4 7" id="KW-0812">Transmembrane</keyword>
<dbReference type="Gene3D" id="1.20.1250.20">
    <property type="entry name" value="MFS general substrate transporter like domains"/>
    <property type="match status" value="1"/>
</dbReference>
<feature type="transmembrane region" description="Helical" evidence="7">
    <location>
        <begin position="188"/>
        <end position="209"/>
    </location>
</feature>
<evidence type="ECO:0000256" key="2">
    <source>
        <dbReference type="ARBA" id="ARBA00022448"/>
    </source>
</evidence>
<evidence type="ECO:0000256" key="6">
    <source>
        <dbReference type="ARBA" id="ARBA00023136"/>
    </source>
</evidence>
<feature type="transmembrane region" description="Helical" evidence="7">
    <location>
        <begin position="280"/>
        <end position="306"/>
    </location>
</feature>
<evidence type="ECO:0000256" key="4">
    <source>
        <dbReference type="ARBA" id="ARBA00022692"/>
    </source>
</evidence>
<dbReference type="InterPro" id="IPR036259">
    <property type="entry name" value="MFS_trans_sf"/>
</dbReference>
<dbReference type="PROSITE" id="PS50850">
    <property type="entry name" value="MFS"/>
    <property type="match status" value="1"/>
</dbReference>
<dbReference type="Proteomes" id="UP000078335">
    <property type="component" value="Unassembled WGS sequence"/>
</dbReference>
<keyword evidence="6 7" id="KW-0472">Membrane</keyword>
<evidence type="ECO:0000259" key="8">
    <source>
        <dbReference type="PROSITE" id="PS50850"/>
    </source>
</evidence>
<evidence type="ECO:0000256" key="7">
    <source>
        <dbReference type="SAM" id="Phobius"/>
    </source>
</evidence>
<gene>
    <name evidence="9" type="ORF">NS263_07985</name>
</gene>
<feature type="transmembrane region" description="Helical" evidence="7">
    <location>
        <begin position="344"/>
        <end position="363"/>
    </location>
</feature>
<keyword evidence="3" id="KW-1003">Cell membrane</keyword>
<sequence length="380" mass="40209">MTLLHGEPWQVAVIAALNRAAYLVLGIPIGVWVDHLPKRGILICTDLLRAVVVLSIPVAWVLHALTIWQLMVCTALLSTANVFFDVAHTAIVPLIVGKDHVSEASARLQSTDSTTEIVVPAAAGQLATLTAAPVPYFATAVTHLLSSFFAWRMRPEEEPPRPVAEREPFWSALRTGLSFTIQEPTLRVLVAIGALVNFGAGMYNSQYALYILRHLELPANAYGLALSIGAVGGIVGSLIGVRVKNALGPLRAQITCYALLTVPFVGLTVAPAHGLAAFPYVTIVIFLLSVLLVVASISSVGVFARLTPSSLLGRVTSARRFITIGAVPLGALAGGVMASVWSSGVVFDVAAAAPLLALVLYLLSPLRSIRDIPTPVRDPS</sequence>
<feature type="domain" description="Major facilitator superfamily (MFS) profile" evidence="8">
    <location>
        <begin position="185"/>
        <end position="380"/>
    </location>
</feature>
<dbReference type="PANTHER" id="PTHR23513">
    <property type="entry name" value="INTEGRAL MEMBRANE EFFLUX PROTEIN-RELATED"/>
    <property type="match status" value="1"/>
</dbReference>
<dbReference type="PANTHER" id="PTHR23513:SF6">
    <property type="entry name" value="MAJOR FACILITATOR SUPERFAMILY ASSOCIATED DOMAIN-CONTAINING PROTEIN"/>
    <property type="match status" value="1"/>
</dbReference>
<keyword evidence="2" id="KW-0813">Transport</keyword>
<proteinExistence type="predicted"/>
<evidence type="ECO:0000256" key="5">
    <source>
        <dbReference type="ARBA" id="ARBA00022989"/>
    </source>
</evidence>
<feature type="transmembrane region" description="Helical" evidence="7">
    <location>
        <begin position="221"/>
        <end position="242"/>
    </location>
</feature>
<dbReference type="InterPro" id="IPR010290">
    <property type="entry name" value="TM_effector"/>
</dbReference>
<evidence type="ECO:0000256" key="3">
    <source>
        <dbReference type="ARBA" id="ARBA00022475"/>
    </source>
</evidence>
<keyword evidence="5 7" id="KW-1133">Transmembrane helix</keyword>
<dbReference type="Pfam" id="PF05977">
    <property type="entry name" value="MFS_3"/>
    <property type="match status" value="1"/>
</dbReference>
<evidence type="ECO:0000313" key="10">
    <source>
        <dbReference type="Proteomes" id="UP000078335"/>
    </source>
</evidence>
<name>A0ABR5S6T3_9MICO</name>
<protein>
    <recommendedName>
        <fullName evidence="8">Major facilitator superfamily (MFS) profile domain-containing protein</fullName>
    </recommendedName>
</protein>
<organism evidence="9 10">
    <name type="scientific">Curtobacterium oceanosedimentum</name>
    <dbReference type="NCBI Taxonomy" id="465820"/>
    <lineage>
        <taxon>Bacteria</taxon>
        <taxon>Bacillati</taxon>
        <taxon>Actinomycetota</taxon>
        <taxon>Actinomycetes</taxon>
        <taxon>Micrococcales</taxon>
        <taxon>Microbacteriaceae</taxon>
        <taxon>Curtobacterium</taxon>
    </lineage>
</organism>
<feature type="transmembrane region" description="Helical" evidence="7">
    <location>
        <begin position="254"/>
        <end position="274"/>
    </location>
</feature>
<keyword evidence="10" id="KW-1185">Reference proteome</keyword>
<dbReference type="SUPFAM" id="SSF103473">
    <property type="entry name" value="MFS general substrate transporter"/>
    <property type="match status" value="1"/>
</dbReference>
<accession>A0ABR5S6T3</accession>
<dbReference type="InterPro" id="IPR020846">
    <property type="entry name" value="MFS_dom"/>
</dbReference>
<feature type="transmembrane region" description="Helical" evidence="7">
    <location>
        <begin position="12"/>
        <end position="33"/>
    </location>
</feature>
<dbReference type="CDD" id="cd06173">
    <property type="entry name" value="MFS_MefA_like"/>
    <property type="match status" value="1"/>
</dbReference>
<evidence type="ECO:0000313" key="9">
    <source>
        <dbReference type="EMBL" id="KTR40393.1"/>
    </source>
</evidence>
<feature type="transmembrane region" description="Helical" evidence="7">
    <location>
        <begin position="318"/>
        <end position="338"/>
    </location>
</feature>
<evidence type="ECO:0000256" key="1">
    <source>
        <dbReference type="ARBA" id="ARBA00004651"/>
    </source>
</evidence>
<reference evidence="9 10" key="1">
    <citation type="journal article" date="2016" name="Front. Microbiol.">
        <title>Genomic Resource of Rice Seed Associated Bacteria.</title>
        <authorList>
            <person name="Midha S."/>
            <person name="Bansal K."/>
            <person name="Sharma S."/>
            <person name="Kumar N."/>
            <person name="Patil P.P."/>
            <person name="Chaudhry V."/>
            <person name="Patil P.B."/>
        </authorList>
    </citation>
    <scope>NUCLEOTIDE SEQUENCE [LARGE SCALE GENOMIC DNA]</scope>
    <source>
        <strain evidence="9 10">NS263</strain>
    </source>
</reference>
<comment type="subcellular location">
    <subcellularLocation>
        <location evidence="1">Cell membrane</location>
        <topology evidence="1">Multi-pass membrane protein</topology>
    </subcellularLocation>
</comment>
<dbReference type="EMBL" id="LDRB01000032">
    <property type="protein sequence ID" value="KTR40393.1"/>
    <property type="molecule type" value="Genomic_DNA"/>
</dbReference>
<comment type="caution">
    <text evidence="9">The sequence shown here is derived from an EMBL/GenBank/DDBJ whole genome shotgun (WGS) entry which is preliminary data.</text>
</comment>